<dbReference type="AlphaFoldDB" id="A0A812MJ77"/>
<protein>
    <submittedName>
        <fullName evidence="2">Scube1 protein</fullName>
    </submittedName>
</protein>
<gene>
    <name evidence="2" type="primary">Scube1</name>
    <name evidence="2" type="ORF">SNEC2469_LOCUS6165</name>
</gene>
<reference evidence="2" key="1">
    <citation type="submission" date="2021-02" db="EMBL/GenBank/DDBJ databases">
        <authorList>
            <person name="Dougan E. K."/>
            <person name="Rhodes N."/>
            <person name="Thang M."/>
            <person name="Chan C."/>
        </authorList>
    </citation>
    <scope>NUCLEOTIDE SEQUENCE</scope>
</reference>
<sequence length="472" mass="52589">MTRRCWHCRRVLSDWCGRLCSVCDGCWRLREAFKFECKFLDPWVSRRTLLAFILLDVVGSGVLLTLFLRHKALGKLWLPDYGWKVLAGILICRLLAHVVGTCAVIRRNTSQVRCYYFVLVFNFLSTVILARPLLLAKCTCFESAMGLVSLDAVDPTEDSPEQIHQCDVWNSFFEVGDFTRRLGTKWPNCKQRINGRTENERREGLGLPIPDLFNPVDPGIKLEGEGIPSDCTELNLLLPLATALDSIGCGGYDMRDWATGPFRELHKELQECFSRKSCGGVGIVLTPSLLVETPDKSACGKITVCRHYYPLKPSLDTEAAQEKVCAVTNERSCPLDLQLYLLKDVEKFECFRFGKVSGPATQLCKFAVQGALCLLLLLDIVTLPAFKVIRKYLRNSCGDFIEDDVQFDVDFAEDDGRPSLASSEASFVAGAHAPSPPDGVSWLQRSGSLRSWRTQVSPGATGAVELTGIAER</sequence>
<name>A0A812MJ77_9DINO</name>
<feature type="transmembrane region" description="Helical" evidence="1">
    <location>
        <begin position="48"/>
        <end position="69"/>
    </location>
</feature>
<dbReference type="Proteomes" id="UP000601435">
    <property type="component" value="Unassembled WGS sequence"/>
</dbReference>
<keyword evidence="1" id="KW-0812">Transmembrane</keyword>
<keyword evidence="1" id="KW-0472">Membrane</keyword>
<keyword evidence="1" id="KW-1133">Transmembrane helix</keyword>
<evidence type="ECO:0000256" key="1">
    <source>
        <dbReference type="SAM" id="Phobius"/>
    </source>
</evidence>
<dbReference type="EMBL" id="CAJNJA010010946">
    <property type="protein sequence ID" value="CAE7264617.1"/>
    <property type="molecule type" value="Genomic_DNA"/>
</dbReference>
<dbReference type="OrthoDB" id="10575770at2759"/>
<organism evidence="2 3">
    <name type="scientific">Symbiodinium necroappetens</name>
    <dbReference type="NCBI Taxonomy" id="1628268"/>
    <lineage>
        <taxon>Eukaryota</taxon>
        <taxon>Sar</taxon>
        <taxon>Alveolata</taxon>
        <taxon>Dinophyceae</taxon>
        <taxon>Suessiales</taxon>
        <taxon>Symbiodiniaceae</taxon>
        <taxon>Symbiodinium</taxon>
    </lineage>
</organism>
<accession>A0A812MJ77</accession>
<proteinExistence type="predicted"/>
<keyword evidence="3" id="KW-1185">Reference proteome</keyword>
<evidence type="ECO:0000313" key="2">
    <source>
        <dbReference type="EMBL" id="CAE7264617.1"/>
    </source>
</evidence>
<feature type="transmembrane region" description="Helical" evidence="1">
    <location>
        <begin position="81"/>
        <end position="105"/>
    </location>
</feature>
<comment type="caution">
    <text evidence="2">The sequence shown here is derived from an EMBL/GenBank/DDBJ whole genome shotgun (WGS) entry which is preliminary data.</text>
</comment>
<feature type="transmembrane region" description="Helical" evidence="1">
    <location>
        <begin position="114"/>
        <end position="134"/>
    </location>
</feature>
<evidence type="ECO:0000313" key="3">
    <source>
        <dbReference type="Proteomes" id="UP000601435"/>
    </source>
</evidence>